<evidence type="ECO:0000313" key="2">
    <source>
        <dbReference type="Proteomes" id="UP000612899"/>
    </source>
</evidence>
<dbReference type="AlphaFoldDB" id="A0A8J3QFS8"/>
<reference evidence="1" key="1">
    <citation type="submission" date="2021-01" db="EMBL/GenBank/DDBJ databases">
        <title>Whole genome shotgun sequence of Rhizocola hellebori NBRC 109834.</title>
        <authorList>
            <person name="Komaki H."/>
            <person name="Tamura T."/>
        </authorList>
    </citation>
    <scope>NUCLEOTIDE SEQUENCE</scope>
    <source>
        <strain evidence="1">NBRC 109834</strain>
    </source>
</reference>
<dbReference type="Proteomes" id="UP000612899">
    <property type="component" value="Unassembled WGS sequence"/>
</dbReference>
<name>A0A8J3QFS8_9ACTN</name>
<organism evidence="1 2">
    <name type="scientific">Rhizocola hellebori</name>
    <dbReference type="NCBI Taxonomy" id="1392758"/>
    <lineage>
        <taxon>Bacteria</taxon>
        <taxon>Bacillati</taxon>
        <taxon>Actinomycetota</taxon>
        <taxon>Actinomycetes</taxon>
        <taxon>Micromonosporales</taxon>
        <taxon>Micromonosporaceae</taxon>
        <taxon>Rhizocola</taxon>
    </lineage>
</organism>
<keyword evidence="2" id="KW-1185">Reference proteome</keyword>
<accession>A0A8J3QFS8</accession>
<protein>
    <submittedName>
        <fullName evidence="1">Uncharacterized protein</fullName>
    </submittedName>
</protein>
<evidence type="ECO:0000313" key="1">
    <source>
        <dbReference type="EMBL" id="GIH10169.1"/>
    </source>
</evidence>
<gene>
    <name evidence="1" type="ORF">Rhe02_82360</name>
</gene>
<sequence length="180" mass="19607">MKKPGFFRRNMWGLLGLLPAIAAFTVVALDRTDFYGQQINGQPKAGVSAAPAEWVSYSKARLRLVNMAATTDLYDTAGKPLKMPADLKTWRAVIEIQVDNQKDLADCEISLEDSEGRLFGTRPYELANLKMPTPTCTAEDTALNAYQVTVFFIAPADAKPVAVRVVRAAALPGYARLVGA</sequence>
<dbReference type="EMBL" id="BONY01000086">
    <property type="protein sequence ID" value="GIH10169.1"/>
    <property type="molecule type" value="Genomic_DNA"/>
</dbReference>
<dbReference type="RefSeq" id="WP_203913884.1">
    <property type="nucleotide sequence ID" value="NZ_BONY01000086.1"/>
</dbReference>
<proteinExistence type="predicted"/>
<comment type="caution">
    <text evidence="1">The sequence shown here is derived from an EMBL/GenBank/DDBJ whole genome shotgun (WGS) entry which is preliminary data.</text>
</comment>